<sequence>MKLSDVQKRLQAPFPAHLVGWKPQAFTKDRTRALLLAYVDARAVQDRLDAICPDGWSFELEVIQGAANPTVKGRLTVLGVTREDIGEAGGDGEYATLKAASSDALKRCAVQFGIGRYLYDLPKQWVDWNDQKREPVTTPELPEWARPDHERSPGGAHLVQAMEQLKYELPEDLDLQREVYKHLKAALGSLHAPQGSDHGRAA</sequence>
<proteinExistence type="inferred from homology"/>
<comment type="caution">
    <text evidence="4">The sequence shown here is derived from an EMBL/GenBank/DDBJ whole genome shotgun (WGS) entry which is preliminary data.</text>
</comment>
<keyword evidence="4" id="KW-0238">DNA-binding</keyword>
<evidence type="ECO:0000313" key="4">
    <source>
        <dbReference type="EMBL" id="GAA5511988.1"/>
    </source>
</evidence>
<gene>
    <name evidence="4" type="primary">ddrA_1</name>
    <name evidence="4" type="ORF">Dcar01_00702</name>
</gene>
<accession>A0ABP9W7N7</accession>
<dbReference type="Pfam" id="PF04098">
    <property type="entry name" value="Rad52_Rad22"/>
    <property type="match status" value="1"/>
</dbReference>
<evidence type="ECO:0000256" key="1">
    <source>
        <dbReference type="ARBA" id="ARBA00006638"/>
    </source>
</evidence>
<dbReference type="GO" id="GO:0003677">
    <property type="term" value="F:DNA binding"/>
    <property type="evidence" value="ECO:0007669"/>
    <property type="project" value="UniProtKB-KW"/>
</dbReference>
<protein>
    <submittedName>
        <fullName evidence="4">Single-stranded DNA-binding protein DdrA</fullName>
    </submittedName>
</protein>
<keyword evidence="3" id="KW-0234">DNA repair</keyword>
<comment type="similarity">
    <text evidence="1">Belongs to the RAD52 family.</text>
</comment>
<evidence type="ECO:0000313" key="5">
    <source>
        <dbReference type="Proteomes" id="UP001401887"/>
    </source>
</evidence>
<reference evidence="4 5" key="1">
    <citation type="submission" date="2024-02" db="EMBL/GenBank/DDBJ databases">
        <title>Deinococcus carri NBRC 110142.</title>
        <authorList>
            <person name="Ichikawa N."/>
            <person name="Katano-Makiyama Y."/>
            <person name="Hidaka K."/>
        </authorList>
    </citation>
    <scope>NUCLEOTIDE SEQUENCE [LARGE SCALE GENOMIC DNA]</scope>
    <source>
        <strain evidence="4 5">NBRC 110142</strain>
    </source>
</reference>
<keyword evidence="5" id="KW-1185">Reference proteome</keyword>
<name>A0ABP9W7N7_9DEIO</name>
<dbReference type="EMBL" id="BAABRP010000001">
    <property type="protein sequence ID" value="GAA5511988.1"/>
    <property type="molecule type" value="Genomic_DNA"/>
</dbReference>
<evidence type="ECO:0000256" key="3">
    <source>
        <dbReference type="ARBA" id="ARBA00023204"/>
    </source>
</evidence>
<dbReference type="RefSeq" id="WP_345460939.1">
    <property type="nucleotide sequence ID" value="NZ_BAABRP010000001.1"/>
</dbReference>
<keyword evidence="2" id="KW-0227">DNA damage</keyword>
<evidence type="ECO:0000256" key="2">
    <source>
        <dbReference type="ARBA" id="ARBA00022763"/>
    </source>
</evidence>
<dbReference type="InterPro" id="IPR041247">
    <property type="entry name" value="Rad52_fam"/>
</dbReference>
<dbReference type="Proteomes" id="UP001401887">
    <property type="component" value="Unassembled WGS sequence"/>
</dbReference>
<organism evidence="4 5">
    <name type="scientific">Deinococcus carri</name>
    <dbReference type="NCBI Taxonomy" id="1211323"/>
    <lineage>
        <taxon>Bacteria</taxon>
        <taxon>Thermotogati</taxon>
        <taxon>Deinococcota</taxon>
        <taxon>Deinococci</taxon>
        <taxon>Deinococcales</taxon>
        <taxon>Deinococcaceae</taxon>
        <taxon>Deinococcus</taxon>
    </lineage>
</organism>